<feature type="region of interest" description="Disordered" evidence="1">
    <location>
        <begin position="19"/>
        <end position="130"/>
    </location>
</feature>
<dbReference type="EMBL" id="JAHFXS010000003">
    <property type="protein sequence ID" value="KAG9991321.1"/>
    <property type="molecule type" value="Genomic_DNA"/>
</dbReference>
<evidence type="ECO:0000313" key="3">
    <source>
        <dbReference type="Proteomes" id="UP000729357"/>
    </source>
</evidence>
<reference evidence="2" key="1">
    <citation type="journal article" date="2021" name="J Fungi (Basel)">
        <title>Virulence traits and population genomics of the black yeast Aureobasidium melanogenum.</title>
        <authorList>
            <person name="Cernosa A."/>
            <person name="Sun X."/>
            <person name="Gostincar C."/>
            <person name="Fang C."/>
            <person name="Gunde-Cimerman N."/>
            <person name="Song Z."/>
        </authorList>
    </citation>
    <scope>NUCLEOTIDE SEQUENCE</scope>
    <source>
        <strain evidence="2">EXF-9298</strain>
    </source>
</reference>
<feature type="compositionally biased region" description="Low complexity" evidence="1">
    <location>
        <begin position="119"/>
        <end position="130"/>
    </location>
</feature>
<accession>A0A9P8K2N0</accession>
<dbReference type="Proteomes" id="UP000729357">
    <property type="component" value="Unassembled WGS sequence"/>
</dbReference>
<evidence type="ECO:0000313" key="2">
    <source>
        <dbReference type="EMBL" id="KAG9991321.1"/>
    </source>
</evidence>
<feature type="region of interest" description="Disordered" evidence="1">
    <location>
        <begin position="427"/>
        <end position="547"/>
    </location>
</feature>
<feature type="compositionally biased region" description="Basic and acidic residues" evidence="1">
    <location>
        <begin position="441"/>
        <end position="456"/>
    </location>
</feature>
<sequence length="758" mass="85423">MAARLIEFARRRKNLSTFDFDKFRNPEQSNRMNGKRPYGSPRPPPEKGHKRACLENSQVPQVTMFSSTNHVDMASGEEADAEAGPQTDVFANDGSEFQTSPPSAAHDDKLGEDSGHFGSSNPNPESSPSTNISALIEHETVHRQEGATAEKASTTIRDRAVGALLTDWPAKAGGLTEDICDLKALKQIMTSQKLNQNHKAMWVSLVQTIIYEPDRRSVLDFLQNTLSGDAALPDSFESRPIVPRQDVLTLREWAVTGSLMVYGEKKERWSAAHFVDLALWVGGPDAGIQAARALKIFGVWNPSGDYNPHFDRKSIRVCQDHRTVLGRIWPKENDGSRLLAWANHYSSTTEQPFDSFVDAHSYLLRQCIGENLKLFPSLARNFAQVGEVSSRIISRAYLDSTLAPILREHFDTNVDLELAYEAAVASQTGSLDRNPVKRVNPGREPRLAISRGDNHRNQGQSRHKLPFDGKFQYDDGKDDSEPELTRDEKPIKQERDIQNEFTPNQIRVSPRRPRVWNSAVSRDHQGGTYRVSDYETSSKRSFKTSTNQIQDLSLDGFHRLNINQEEEPYEAGKEADEAEDANETDDEGDEAGDADDADESEDVEDVAEGEVDEVEDAAQIPPERPVDEQSFMPRRQPRNPQDLNISRLTRGMSRMSERITNDLYQQSRDISSDVIAEFIKTRNPRFSHNWREVLGHRTTQDMLVAGREDRPPYPLNNPLVDSPRTHHTREHAQANLYSAHVSNIQSDVDRLKNLAQSQ</sequence>
<feature type="compositionally biased region" description="Polar residues" evidence="1">
    <location>
        <begin position="55"/>
        <end position="70"/>
    </location>
</feature>
<keyword evidence="3" id="KW-1185">Reference proteome</keyword>
<gene>
    <name evidence="2" type="ORF">KCU98_g466</name>
</gene>
<reference evidence="2" key="2">
    <citation type="submission" date="2021-08" db="EMBL/GenBank/DDBJ databases">
        <authorList>
            <person name="Gostincar C."/>
            <person name="Sun X."/>
            <person name="Song Z."/>
            <person name="Gunde-Cimerman N."/>
        </authorList>
    </citation>
    <scope>NUCLEOTIDE SEQUENCE</scope>
    <source>
        <strain evidence="2">EXF-9298</strain>
    </source>
</reference>
<evidence type="ECO:0000256" key="1">
    <source>
        <dbReference type="SAM" id="MobiDB-lite"/>
    </source>
</evidence>
<feature type="compositionally biased region" description="Basic and acidic residues" evidence="1">
    <location>
        <begin position="483"/>
        <end position="498"/>
    </location>
</feature>
<organism evidence="2 3">
    <name type="scientific">Aureobasidium melanogenum</name>
    <name type="common">Aureobasidium pullulans var. melanogenum</name>
    <dbReference type="NCBI Taxonomy" id="46634"/>
    <lineage>
        <taxon>Eukaryota</taxon>
        <taxon>Fungi</taxon>
        <taxon>Dikarya</taxon>
        <taxon>Ascomycota</taxon>
        <taxon>Pezizomycotina</taxon>
        <taxon>Dothideomycetes</taxon>
        <taxon>Dothideomycetidae</taxon>
        <taxon>Dothideales</taxon>
        <taxon>Saccotheciaceae</taxon>
        <taxon>Aureobasidium</taxon>
    </lineage>
</organism>
<proteinExistence type="predicted"/>
<feature type="compositionally biased region" description="Basic and acidic residues" evidence="1">
    <location>
        <begin position="465"/>
        <end position="475"/>
    </location>
</feature>
<feature type="non-terminal residue" evidence="2">
    <location>
        <position position="758"/>
    </location>
</feature>
<protein>
    <submittedName>
        <fullName evidence="2">Uncharacterized protein</fullName>
    </submittedName>
</protein>
<feature type="compositionally biased region" description="Acidic residues" evidence="1">
    <location>
        <begin position="576"/>
        <end position="616"/>
    </location>
</feature>
<comment type="caution">
    <text evidence="2">The sequence shown here is derived from an EMBL/GenBank/DDBJ whole genome shotgun (WGS) entry which is preliminary data.</text>
</comment>
<name>A0A9P8K2N0_AURME</name>
<feature type="region of interest" description="Disordered" evidence="1">
    <location>
        <begin position="567"/>
        <end position="642"/>
    </location>
</feature>
<dbReference type="AlphaFoldDB" id="A0A9P8K2N0"/>
<feature type="compositionally biased region" description="Basic and acidic residues" evidence="1">
    <location>
        <begin position="105"/>
        <end position="115"/>
    </location>
</feature>